<dbReference type="Proteomes" id="UP000017131">
    <property type="component" value="Unassembled WGS sequence"/>
</dbReference>
<dbReference type="SFLD" id="SFLDG01066">
    <property type="entry name" value="organic_radical-activating_enz"/>
    <property type="match status" value="1"/>
</dbReference>
<keyword evidence="6 15" id="KW-0004">4Fe-4S</keyword>
<keyword evidence="17" id="KW-0670">Pyruvate</keyword>
<keyword evidence="17" id="KW-0456">Lyase</keyword>
<evidence type="ECO:0000256" key="13">
    <source>
        <dbReference type="ARBA" id="ARBA00023014"/>
    </source>
</evidence>
<dbReference type="InterPro" id="IPR012839">
    <property type="entry name" value="Organic_radical_activase"/>
</dbReference>
<name>A0ABN0PCE9_STASI</name>
<dbReference type="GO" id="GO:0016829">
    <property type="term" value="F:lyase activity"/>
    <property type="evidence" value="ECO:0007669"/>
    <property type="project" value="UniProtKB-KW"/>
</dbReference>
<gene>
    <name evidence="17" type="ORF">SSIM_06545</name>
</gene>
<evidence type="ECO:0000256" key="15">
    <source>
        <dbReference type="RuleBase" id="RU362053"/>
    </source>
</evidence>
<dbReference type="NCBIfam" id="TIGR02493">
    <property type="entry name" value="PFLA"/>
    <property type="match status" value="1"/>
</dbReference>
<dbReference type="SUPFAM" id="SSF102114">
    <property type="entry name" value="Radical SAM enzymes"/>
    <property type="match status" value="1"/>
</dbReference>
<evidence type="ECO:0000256" key="6">
    <source>
        <dbReference type="ARBA" id="ARBA00022485"/>
    </source>
</evidence>
<evidence type="ECO:0000313" key="17">
    <source>
        <dbReference type="EMBL" id="ERS93357.1"/>
    </source>
</evidence>
<evidence type="ECO:0000256" key="3">
    <source>
        <dbReference type="ARBA" id="ARBA00009777"/>
    </source>
</evidence>
<dbReference type="InterPro" id="IPR007197">
    <property type="entry name" value="rSAM"/>
</dbReference>
<dbReference type="PROSITE" id="PS51918">
    <property type="entry name" value="RADICAL_SAM"/>
    <property type="match status" value="1"/>
</dbReference>
<evidence type="ECO:0000256" key="9">
    <source>
        <dbReference type="ARBA" id="ARBA00022691"/>
    </source>
</evidence>
<evidence type="ECO:0000256" key="14">
    <source>
        <dbReference type="ARBA" id="ARBA00047533"/>
    </source>
</evidence>
<accession>A0ABN0PCE9</accession>
<dbReference type="SFLD" id="SFLDG01118">
    <property type="entry name" value="activating_enzymes__group_2"/>
    <property type="match status" value="1"/>
</dbReference>
<dbReference type="InterPro" id="IPR040074">
    <property type="entry name" value="BssD/PflA/YjjW"/>
</dbReference>
<proteinExistence type="inferred from homology"/>
<evidence type="ECO:0000256" key="5">
    <source>
        <dbReference type="ARBA" id="ARBA00021356"/>
    </source>
</evidence>
<dbReference type="InterPro" id="IPR034465">
    <property type="entry name" value="Pyruvate_for-lyase_activase"/>
</dbReference>
<evidence type="ECO:0000256" key="10">
    <source>
        <dbReference type="ARBA" id="ARBA00022723"/>
    </source>
</evidence>
<dbReference type="Pfam" id="PF04055">
    <property type="entry name" value="Radical_SAM"/>
    <property type="match status" value="1"/>
</dbReference>
<comment type="caution">
    <text evidence="17">The sequence shown here is derived from an EMBL/GenBank/DDBJ whole genome shotgun (WGS) entry which is preliminary data.</text>
</comment>
<keyword evidence="7 15" id="KW-0963">Cytoplasm</keyword>
<dbReference type="PANTHER" id="PTHR30352:SF5">
    <property type="entry name" value="PYRUVATE FORMATE-LYASE 1-ACTIVATING ENZYME"/>
    <property type="match status" value="1"/>
</dbReference>
<comment type="subcellular location">
    <subcellularLocation>
        <location evidence="2 15">Cytoplasm</location>
    </subcellularLocation>
</comment>
<dbReference type="PIRSF" id="PIRSF000371">
    <property type="entry name" value="PFL_act_enz"/>
    <property type="match status" value="1"/>
</dbReference>
<comment type="similarity">
    <text evidence="3 15">Belongs to the organic radical-activating enzymes family.</text>
</comment>
<keyword evidence="13 15" id="KW-0411">Iron-sulfur</keyword>
<dbReference type="CDD" id="cd01335">
    <property type="entry name" value="Radical_SAM"/>
    <property type="match status" value="1"/>
</dbReference>
<evidence type="ECO:0000256" key="4">
    <source>
        <dbReference type="ARBA" id="ARBA00012303"/>
    </source>
</evidence>
<evidence type="ECO:0000259" key="16">
    <source>
        <dbReference type="PROSITE" id="PS51918"/>
    </source>
</evidence>
<dbReference type="PROSITE" id="PS01087">
    <property type="entry name" value="RADICAL_ACTIVATING"/>
    <property type="match status" value="1"/>
</dbReference>
<organism evidence="17 18">
    <name type="scientific">Staphylococcus simulans UMC-CNS-990</name>
    <dbReference type="NCBI Taxonomy" id="1405498"/>
    <lineage>
        <taxon>Bacteria</taxon>
        <taxon>Bacillati</taxon>
        <taxon>Bacillota</taxon>
        <taxon>Bacilli</taxon>
        <taxon>Bacillales</taxon>
        <taxon>Staphylococcaceae</taxon>
        <taxon>Staphylococcus</taxon>
    </lineage>
</organism>
<keyword evidence="18" id="KW-1185">Reference proteome</keyword>
<dbReference type="InterPro" id="IPR013785">
    <property type="entry name" value="Aldolase_TIM"/>
</dbReference>
<dbReference type="InterPro" id="IPR001989">
    <property type="entry name" value="Radical_activat_CS"/>
</dbReference>
<keyword evidence="11 15" id="KW-0560">Oxidoreductase</keyword>
<comment type="catalytic activity">
    <reaction evidence="14 15">
        <text>glycyl-[formate C-acetyltransferase] + reduced [flavodoxin] + S-adenosyl-L-methionine = glycin-2-yl radical-[formate C-acetyltransferase] + semiquinone [flavodoxin] + 5'-deoxyadenosine + L-methionine + H(+)</text>
        <dbReference type="Rhea" id="RHEA:19225"/>
        <dbReference type="Rhea" id="RHEA-COMP:10622"/>
        <dbReference type="Rhea" id="RHEA-COMP:12190"/>
        <dbReference type="Rhea" id="RHEA-COMP:12191"/>
        <dbReference type="Rhea" id="RHEA-COMP:14480"/>
        <dbReference type="ChEBI" id="CHEBI:15378"/>
        <dbReference type="ChEBI" id="CHEBI:17319"/>
        <dbReference type="ChEBI" id="CHEBI:29947"/>
        <dbReference type="ChEBI" id="CHEBI:32722"/>
        <dbReference type="ChEBI" id="CHEBI:57618"/>
        <dbReference type="ChEBI" id="CHEBI:57844"/>
        <dbReference type="ChEBI" id="CHEBI:59789"/>
        <dbReference type="ChEBI" id="CHEBI:140311"/>
        <dbReference type="EC" id="1.97.1.4"/>
    </reaction>
</comment>
<dbReference type="EMBL" id="AXDY01000005">
    <property type="protein sequence ID" value="ERS93357.1"/>
    <property type="molecule type" value="Genomic_DNA"/>
</dbReference>
<evidence type="ECO:0000256" key="1">
    <source>
        <dbReference type="ARBA" id="ARBA00003141"/>
    </source>
</evidence>
<evidence type="ECO:0000256" key="12">
    <source>
        <dbReference type="ARBA" id="ARBA00023004"/>
    </source>
</evidence>
<evidence type="ECO:0000313" key="18">
    <source>
        <dbReference type="Proteomes" id="UP000017131"/>
    </source>
</evidence>
<dbReference type="SFLD" id="SFLDF00278">
    <property type="entry name" value="pyruvate_formate-lyase_activas"/>
    <property type="match status" value="1"/>
</dbReference>
<keyword evidence="10 15" id="KW-0479">Metal-binding</keyword>
<dbReference type="PANTHER" id="PTHR30352">
    <property type="entry name" value="PYRUVATE FORMATE-LYASE-ACTIVATING ENZYME"/>
    <property type="match status" value="1"/>
</dbReference>
<dbReference type="InterPro" id="IPR034457">
    <property type="entry name" value="Organic_radical-activating"/>
</dbReference>
<comment type="function">
    <text evidence="1 15">Activation of pyruvate formate-lyase under anaerobic conditions by generation of an organic free radical, using S-adenosylmethionine and reduced flavodoxin as cosubstrates to produce 5'-deoxy-adenosine.</text>
</comment>
<keyword evidence="8" id="KW-0119">Carbohydrate metabolism</keyword>
<evidence type="ECO:0000256" key="7">
    <source>
        <dbReference type="ARBA" id="ARBA00022490"/>
    </source>
</evidence>
<keyword evidence="12 15" id="KW-0408">Iron</keyword>
<dbReference type="InterPro" id="IPR012838">
    <property type="entry name" value="PFL1_activating"/>
</dbReference>
<evidence type="ECO:0000256" key="8">
    <source>
        <dbReference type="ARBA" id="ARBA00022526"/>
    </source>
</evidence>
<reference evidence="17 18" key="1">
    <citation type="journal article" date="2013" name="Genome Announc.">
        <title>Draft Genome Sequence of Staphylococcus simulans UMC-CNS-990, Isolated from a Case of Chronic Bovine Mastitis.</title>
        <authorList>
            <person name="Calcutt M.J."/>
            <person name="Foecking M.F."/>
            <person name="Hsieh H.Y."/>
            <person name="Perry J."/>
            <person name="Stewart G.C."/>
            <person name="Middleton J.R."/>
        </authorList>
    </citation>
    <scope>NUCLEOTIDE SEQUENCE [LARGE SCALE GENOMIC DNA]</scope>
    <source>
        <strain evidence="17 18">UMC-CNS-990</strain>
    </source>
</reference>
<keyword evidence="9 15" id="KW-0949">S-adenosyl-L-methionine</keyword>
<dbReference type="SFLD" id="SFLDS00029">
    <property type="entry name" value="Radical_SAM"/>
    <property type="match status" value="1"/>
</dbReference>
<feature type="domain" description="Radical SAM core" evidence="16">
    <location>
        <begin position="23"/>
        <end position="252"/>
    </location>
</feature>
<dbReference type="InterPro" id="IPR058240">
    <property type="entry name" value="rSAM_sf"/>
</dbReference>
<sequence length="259" mass="29294">MKQKERTIIMEGRIHSVESLGTVDGPGLRYIIFTQGCLLRCLYCHNPDTWGLTDASRKATVDELVDEILPYRPYFTVSGGGVTISGGEPLLQMPFVEALFKELKKADIHTCIDTSAGCVNETKAFLSHLDNLLEYTDLILLDLKHIDNEKHIALTGKPNEHIIKFAKMLSERKQPVWIRHVLVPGYTDDEEDLIKLGGFINSLENVERFEILPYHQLGVHKYEALELEYPLEGVIEPTTEEVVRAYDLVNFKGITPVSV</sequence>
<comment type="cofactor">
    <cofactor evidence="15">
        <name>[4Fe-4S] cluster</name>
        <dbReference type="ChEBI" id="CHEBI:49883"/>
    </cofactor>
    <text evidence="15">Binds 1 [4Fe-4S] cluster. The cluster is coordinated with 3 cysteines and an exchangeable S-adenosyl-L-methionine.</text>
</comment>
<dbReference type="EC" id="1.97.1.4" evidence="4 15"/>
<protein>
    <recommendedName>
        <fullName evidence="5 15">Pyruvate formate-lyase-activating enzyme</fullName>
        <ecNumber evidence="4 15">1.97.1.4</ecNumber>
    </recommendedName>
</protein>
<evidence type="ECO:0000256" key="11">
    <source>
        <dbReference type="ARBA" id="ARBA00023002"/>
    </source>
</evidence>
<keyword evidence="8" id="KW-0313">Glucose metabolism</keyword>
<evidence type="ECO:0000256" key="2">
    <source>
        <dbReference type="ARBA" id="ARBA00004496"/>
    </source>
</evidence>
<dbReference type="Gene3D" id="3.20.20.70">
    <property type="entry name" value="Aldolase class I"/>
    <property type="match status" value="1"/>
</dbReference>